<name>A0A533QQH1_9BACT</name>
<comment type="caution">
    <text evidence="1">The sequence shown here is derived from an EMBL/GenBank/DDBJ whole genome shotgun (WGS) entry which is preliminary data.</text>
</comment>
<dbReference type="AlphaFoldDB" id="A0A533QQH1"/>
<sequence length="42" mass="4688">MYNTLKFSMYCKTIHSSTQKASYAYGCLFPGYISGISLVNKA</sequence>
<gene>
    <name evidence="1" type="ORF">JETT_0862</name>
</gene>
<dbReference type="EMBL" id="SULG01000012">
    <property type="protein sequence ID" value="TLD42840.1"/>
    <property type="molecule type" value="Genomic_DNA"/>
</dbReference>
<reference evidence="1 2" key="1">
    <citation type="submission" date="2019-04" db="EMBL/GenBank/DDBJ databases">
        <title>Genome of a novel bacterium Candidatus Jettenia ecosi reconstructed from metagenome of an anammox bioreactor.</title>
        <authorList>
            <person name="Mardanov A.V."/>
            <person name="Beletsky A.V."/>
            <person name="Ravin N.V."/>
            <person name="Botchkova E.A."/>
            <person name="Litti Y.V."/>
            <person name="Nozhevnikova A.N."/>
        </authorList>
    </citation>
    <scope>NUCLEOTIDE SEQUENCE [LARGE SCALE GENOMIC DNA]</scope>
    <source>
        <strain evidence="1">J2</strain>
    </source>
</reference>
<accession>A0A533QQH1</accession>
<organism evidence="1 2">
    <name type="scientific">Candidatus Jettenia ecosi</name>
    <dbReference type="NCBI Taxonomy" id="2494326"/>
    <lineage>
        <taxon>Bacteria</taxon>
        <taxon>Pseudomonadati</taxon>
        <taxon>Planctomycetota</taxon>
        <taxon>Candidatus Brocadiia</taxon>
        <taxon>Candidatus Brocadiales</taxon>
        <taxon>Candidatus Brocadiaceae</taxon>
        <taxon>Candidatus Jettenia</taxon>
    </lineage>
</organism>
<dbReference type="Proteomes" id="UP000319783">
    <property type="component" value="Unassembled WGS sequence"/>
</dbReference>
<proteinExistence type="predicted"/>
<protein>
    <submittedName>
        <fullName evidence="1">Uncharacterized protein</fullName>
    </submittedName>
</protein>
<evidence type="ECO:0000313" key="1">
    <source>
        <dbReference type="EMBL" id="TLD42840.1"/>
    </source>
</evidence>
<evidence type="ECO:0000313" key="2">
    <source>
        <dbReference type="Proteomes" id="UP000319783"/>
    </source>
</evidence>